<dbReference type="STRING" id="1136941.ACH46_05595"/>
<keyword evidence="3" id="KW-0479">Metal-binding</keyword>
<evidence type="ECO:0000256" key="2">
    <source>
        <dbReference type="ARBA" id="ARBA00001946"/>
    </source>
</evidence>
<dbReference type="PANTHER" id="PTHR12318:SF0">
    <property type="entry name" value="ACYL-COENZYME A DIPHOSPHATASE NUDT19"/>
    <property type="match status" value="1"/>
</dbReference>
<dbReference type="Gene3D" id="3.90.79.10">
    <property type="entry name" value="Nucleoside Triphosphate Pyrophosphohydrolase"/>
    <property type="match status" value="1"/>
</dbReference>
<reference evidence="8 9" key="2">
    <citation type="journal article" date="2017" name="Int. J. Syst. Evol. Microbiol.">
        <title>Gordonia phthalatica sp. nov., a di-n-butyl phthalate-degrading bacterium isolated from activated sludge.</title>
        <authorList>
            <person name="Jin D."/>
            <person name="Kong X."/>
            <person name="Jia M."/>
            <person name="Yu X."/>
            <person name="Wang X."/>
            <person name="Zhuang X."/>
            <person name="Deng Y."/>
            <person name="Bai Z."/>
        </authorList>
    </citation>
    <scope>NUCLEOTIDE SEQUENCE [LARGE SCALE GENOMIC DNA]</scope>
    <source>
        <strain evidence="8 9">QH-11</strain>
    </source>
</reference>
<evidence type="ECO:0000256" key="4">
    <source>
        <dbReference type="ARBA" id="ARBA00022801"/>
    </source>
</evidence>
<evidence type="ECO:0000256" key="6">
    <source>
        <dbReference type="ARBA" id="ARBA00023211"/>
    </source>
</evidence>
<sequence>MFTDGKSAPVPLRDASTVVLVRDSDRGIEIFLQRRVKQMAFAGGMTVFPGGGVDARDRDAEIAWVGPEVGWWAERFGADVETARALVCAAVRETFEECGVLLAGASADIVHPNPAELTGERERLVNKDLSFAQFLNDNDLVLRTDLLAPLSHWITPKNEVRRYDTRFFLAELPAGQTADGETSEASETLWLTADAALDAWNSGNHFLLPPTWSQLRAIAEYATVADLMAADHEITPIEPSIADQSGLGGLRFADSDAYLASLGDGRMEQLKNTNS</sequence>
<reference evidence="9" key="1">
    <citation type="submission" date="2015-06" db="EMBL/GenBank/DDBJ databases">
        <title>Complete genome sequence and metabolic analysis of phthalate degradation pathway in Gordonia sp. QH-11.</title>
        <authorList>
            <person name="Jin D."/>
            <person name="Kong X."/>
            <person name="Bai Z."/>
        </authorList>
    </citation>
    <scope>NUCLEOTIDE SEQUENCE [LARGE SCALE GENOMIC DNA]</scope>
    <source>
        <strain evidence="9">QH-11</strain>
    </source>
</reference>
<dbReference type="InterPro" id="IPR000086">
    <property type="entry name" value="NUDIX_hydrolase_dom"/>
</dbReference>
<dbReference type="CDD" id="cd18870">
    <property type="entry name" value="NUDIX_AcylCoAdiphos_Nudt19"/>
    <property type="match status" value="1"/>
</dbReference>
<gene>
    <name evidence="8" type="ORF">ACH46_05595</name>
</gene>
<dbReference type="InterPro" id="IPR015797">
    <property type="entry name" value="NUDIX_hydrolase-like_dom_sf"/>
</dbReference>
<keyword evidence="5" id="KW-0460">Magnesium</keyword>
<dbReference type="InterPro" id="IPR039121">
    <property type="entry name" value="NUDT19"/>
</dbReference>
<dbReference type="AlphaFoldDB" id="A0A0N9N7J9"/>
<evidence type="ECO:0000259" key="7">
    <source>
        <dbReference type="PROSITE" id="PS51462"/>
    </source>
</evidence>
<dbReference type="PATRIC" id="fig|1136941.3.peg.1144"/>
<dbReference type="Proteomes" id="UP000063789">
    <property type="component" value="Chromosome"/>
</dbReference>
<evidence type="ECO:0000313" key="8">
    <source>
        <dbReference type="EMBL" id="ALG86634.1"/>
    </source>
</evidence>
<keyword evidence="6" id="KW-0464">Manganese</keyword>
<evidence type="ECO:0000313" key="9">
    <source>
        <dbReference type="Proteomes" id="UP000063789"/>
    </source>
</evidence>
<feature type="domain" description="Nudix hydrolase" evidence="7">
    <location>
        <begin position="11"/>
        <end position="214"/>
    </location>
</feature>
<organism evidence="8 9">
    <name type="scientific">Gordonia phthalatica</name>
    <dbReference type="NCBI Taxonomy" id="1136941"/>
    <lineage>
        <taxon>Bacteria</taxon>
        <taxon>Bacillati</taxon>
        <taxon>Actinomycetota</taxon>
        <taxon>Actinomycetes</taxon>
        <taxon>Mycobacteriales</taxon>
        <taxon>Gordoniaceae</taxon>
        <taxon>Gordonia</taxon>
    </lineage>
</organism>
<dbReference type="PANTHER" id="PTHR12318">
    <property type="entry name" value="TESTOSTERONE-REGULATED PROTEIN RP2"/>
    <property type="match status" value="1"/>
</dbReference>
<keyword evidence="4 8" id="KW-0378">Hydrolase</keyword>
<proteinExistence type="predicted"/>
<dbReference type="GO" id="GO:0016818">
    <property type="term" value="F:hydrolase activity, acting on acid anhydrides, in phosphorus-containing anhydrides"/>
    <property type="evidence" value="ECO:0007669"/>
    <property type="project" value="InterPro"/>
</dbReference>
<comment type="cofactor">
    <cofactor evidence="2">
        <name>Mg(2+)</name>
        <dbReference type="ChEBI" id="CHEBI:18420"/>
    </cofactor>
</comment>
<comment type="cofactor">
    <cofactor evidence="1">
        <name>Mn(2+)</name>
        <dbReference type="ChEBI" id="CHEBI:29035"/>
    </cofactor>
</comment>
<dbReference type="RefSeq" id="WP_062395019.1">
    <property type="nucleotide sequence ID" value="NZ_CP011853.1"/>
</dbReference>
<dbReference type="SUPFAM" id="SSF55811">
    <property type="entry name" value="Nudix"/>
    <property type="match status" value="1"/>
</dbReference>
<name>A0A0N9N7J9_9ACTN</name>
<keyword evidence="9" id="KW-1185">Reference proteome</keyword>
<evidence type="ECO:0000256" key="3">
    <source>
        <dbReference type="ARBA" id="ARBA00022723"/>
    </source>
</evidence>
<dbReference type="GO" id="GO:0046872">
    <property type="term" value="F:metal ion binding"/>
    <property type="evidence" value="ECO:0007669"/>
    <property type="project" value="UniProtKB-KW"/>
</dbReference>
<accession>A0A0N9N7J9</accession>
<evidence type="ECO:0000256" key="5">
    <source>
        <dbReference type="ARBA" id="ARBA00022842"/>
    </source>
</evidence>
<dbReference type="PROSITE" id="PS51462">
    <property type="entry name" value="NUDIX"/>
    <property type="match status" value="1"/>
</dbReference>
<protein>
    <submittedName>
        <fullName evidence="8">NUDIX hydrolase</fullName>
    </submittedName>
</protein>
<dbReference type="OrthoDB" id="7183442at2"/>
<evidence type="ECO:0000256" key="1">
    <source>
        <dbReference type="ARBA" id="ARBA00001936"/>
    </source>
</evidence>
<dbReference type="KEGG" id="goq:ACH46_05595"/>
<dbReference type="EMBL" id="CP011853">
    <property type="protein sequence ID" value="ALG86634.1"/>
    <property type="molecule type" value="Genomic_DNA"/>
</dbReference>